<keyword evidence="6" id="KW-1185">Reference proteome</keyword>
<dbReference type="InterPro" id="IPR029017">
    <property type="entry name" value="Enolase-like_N"/>
</dbReference>
<dbReference type="Gene3D" id="3.20.20.120">
    <property type="entry name" value="Enolase-like C-terminal domain"/>
    <property type="match status" value="1"/>
</dbReference>
<dbReference type="SUPFAM" id="SSF54826">
    <property type="entry name" value="Enolase N-terminal domain-like"/>
    <property type="match status" value="1"/>
</dbReference>
<dbReference type="GO" id="GO:0000287">
    <property type="term" value="F:magnesium ion binding"/>
    <property type="evidence" value="ECO:0007669"/>
    <property type="project" value="TreeGrafter"/>
</dbReference>
<name>A0A5C4VJE9_9ACTN</name>
<dbReference type="RefSeq" id="WP_139635727.1">
    <property type="nucleotide sequence ID" value="NZ_VDLX02000021.1"/>
</dbReference>
<keyword evidence="3" id="KW-0460">Magnesium</keyword>
<evidence type="ECO:0000313" key="5">
    <source>
        <dbReference type="EMBL" id="KAB8189251.1"/>
    </source>
</evidence>
<dbReference type="InterPro" id="IPR046945">
    <property type="entry name" value="RHMD-like"/>
</dbReference>
<dbReference type="SFLD" id="SFLDS00001">
    <property type="entry name" value="Enolase"/>
    <property type="match status" value="1"/>
</dbReference>
<accession>A0A5C4VJE9</accession>
<dbReference type="OrthoDB" id="9796450at2"/>
<protein>
    <submittedName>
        <fullName evidence="5">Mandelate racemase/muconate lactonizing enzyme family protein</fullName>
    </submittedName>
</protein>
<dbReference type="InterPro" id="IPR013342">
    <property type="entry name" value="Mandelate_racemase_C"/>
</dbReference>
<dbReference type="PANTHER" id="PTHR13794">
    <property type="entry name" value="ENOLASE SUPERFAMILY, MANDELATE RACEMASE"/>
    <property type="match status" value="1"/>
</dbReference>
<dbReference type="Proteomes" id="UP000312512">
    <property type="component" value="Unassembled WGS sequence"/>
</dbReference>
<dbReference type="Pfam" id="PF13378">
    <property type="entry name" value="MR_MLE_C"/>
    <property type="match status" value="1"/>
</dbReference>
<comment type="caution">
    <text evidence="5">The sequence shown here is derived from an EMBL/GenBank/DDBJ whole genome shotgun (WGS) entry which is preliminary data.</text>
</comment>
<dbReference type="PANTHER" id="PTHR13794:SF58">
    <property type="entry name" value="MITOCHONDRIAL ENOLASE SUPERFAMILY MEMBER 1"/>
    <property type="match status" value="1"/>
</dbReference>
<dbReference type="GO" id="GO:0016836">
    <property type="term" value="F:hydro-lyase activity"/>
    <property type="evidence" value="ECO:0007669"/>
    <property type="project" value="TreeGrafter"/>
</dbReference>
<feature type="domain" description="Mandelate racemase/muconate lactonizing enzyme C-terminal" evidence="4">
    <location>
        <begin position="150"/>
        <end position="247"/>
    </location>
</feature>
<dbReference type="Gene3D" id="3.30.390.10">
    <property type="entry name" value="Enolase-like, N-terminal domain"/>
    <property type="match status" value="1"/>
</dbReference>
<evidence type="ECO:0000256" key="2">
    <source>
        <dbReference type="ARBA" id="ARBA00022723"/>
    </source>
</evidence>
<proteinExistence type="predicted"/>
<dbReference type="CDD" id="cd03316">
    <property type="entry name" value="MR_like"/>
    <property type="match status" value="1"/>
</dbReference>
<comment type="cofactor">
    <cofactor evidence="1">
        <name>Mg(2+)</name>
        <dbReference type="ChEBI" id="CHEBI:18420"/>
    </cofactor>
</comment>
<evidence type="ECO:0000256" key="1">
    <source>
        <dbReference type="ARBA" id="ARBA00001946"/>
    </source>
</evidence>
<dbReference type="SMART" id="SM00922">
    <property type="entry name" value="MR_MLE"/>
    <property type="match status" value="1"/>
</dbReference>
<dbReference type="SFLD" id="SFLDG00179">
    <property type="entry name" value="mandelate_racemase"/>
    <property type="match status" value="1"/>
</dbReference>
<dbReference type="SUPFAM" id="SSF51604">
    <property type="entry name" value="Enolase C-terminal domain-like"/>
    <property type="match status" value="1"/>
</dbReference>
<keyword evidence="2" id="KW-0479">Metal-binding</keyword>
<evidence type="ECO:0000313" key="6">
    <source>
        <dbReference type="Proteomes" id="UP000312512"/>
    </source>
</evidence>
<dbReference type="InterPro" id="IPR036849">
    <property type="entry name" value="Enolase-like_C_sf"/>
</dbReference>
<dbReference type="InterPro" id="IPR029065">
    <property type="entry name" value="Enolase_C-like"/>
</dbReference>
<dbReference type="Pfam" id="PF02746">
    <property type="entry name" value="MR_MLE_N"/>
    <property type="match status" value="1"/>
</dbReference>
<gene>
    <name evidence="5" type="ORF">FH608_040480</name>
</gene>
<organism evidence="5 6">
    <name type="scientific">Nonomuraea phyllanthi</name>
    <dbReference type="NCBI Taxonomy" id="2219224"/>
    <lineage>
        <taxon>Bacteria</taxon>
        <taxon>Bacillati</taxon>
        <taxon>Actinomycetota</taxon>
        <taxon>Actinomycetes</taxon>
        <taxon>Streptosporangiales</taxon>
        <taxon>Streptosporangiaceae</taxon>
        <taxon>Nonomuraea</taxon>
    </lineage>
</organism>
<dbReference type="GO" id="GO:0016052">
    <property type="term" value="P:carbohydrate catabolic process"/>
    <property type="evidence" value="ECO:0007669"/>
    <property type="project" value="TreeGrafter"/>
</dbReference>
<evidence type="ECO:0000259" key="4">
    <source>
        <dbReference type="SMART" id="SM00922"/>
    </source>
</evidence>
<dbReference type="EMBL" id="VDLX02000021">
    <property type="protein sequence ID" value="KAB8189251.1"/>
    <property type="molecule type" value="Genomic_DNA"/>
</dbReference>
<reference evidence="5 6" key="1">
    <citation type="submission" date="2019-10" db="EMBL/GenBank/DDBJ databases">
        <title>Nonomuraea sp. nov., isolated from Phyllanthus amarus.</title>
        <authorList>
            <person name="Klykleung N."/>
            <person name="Tanasupawat S."/>
        </authorList>
    </citation>
    <scope>NUCLEOTIDE SEQUENCE [LARGE SCALE GENOMIC DNA]</scope>
    <source>
        <strain evidence="5 6">PA1-10</strain>
    </source>
</reference>
<evidence type="ECO:0000256" key="3">
    <source>
        <dbReference type="ARBA" id="ARBA00022842"/>
    </source>
</evidence>
<dbReference type="InterPro" id="IPR013341">
    <property type="entry name" value="Mandelate_racemase_N_dom"/>
</dbReference>
<sequence length="364" mass="40262">MPTGTRITEVQTDFLSIPLDRPLVTAAFPIPAIDTALVRVRTGDGHTGVAWSFAFGRGKVAALVRLIDDLGDLVVGADASATEQLWTRMSKAVGFVGRHGLAALAMSAIDTACWDVKAQAAELPVHRLLGGFRDSVEVYASQGLWLDRSRDELAKEARDLVDQGFRAVKMRAGLPDEDEDVARVALVRDAIGPDVKLMVDANQAWDLKQTVRMARRLASHDLYWLEEPMPYTQVEAYAEARQALDMPLCTGESNYLKGDLLALAERRGADYIMPDLMRMGGMTELVKAAHLCESFELPVTPHLFMEHCLHLAAGLPNVVWQEYQPWWQPIMAEPLQVIDGRVELGDKPGFGITLSDEAVERFRL</sequence>
<dbReference type="AlphaFoldDB" id="A0A5C4VJE9"/>